<dbReference type="AlphaFoldDB" id="A0A7R8UXR0"/>
<keyword evidence="2" id="KW-1185">Reference proteome</keyword>
<accession>A0A7R8UXR0</accession>
<dbReference type="InParanoid" id="A0A7R8UXR0"/>
<protein>
    <submittedName>
        <fullName evidence="1">Uncharacterized protein</fullName>
    </submittedName>
</protein>
<dbReference type="EMBL" id="LR899012">
    <property type="protein sequence ID" value="CAD7087879.1"/>
    <property type="molecule type" value="Genomic_DNA"/>
</dbReference>
<evidence type="ECO:0000313" key="1">
    <source>
        <dbReference type="EMBL" id="CAD7087879.1"/>
    </source>
</evidence>
<dbReference type="Proteomes" id="UP000594454">
    <property type="component" value="Chromosome 4"/>
</dbReference>
<organism evidence="1 2">
    <name type="scientific">Hermetia illucens</name>
    <name type="common">Black soldier fly</name>
    <dbReference type="NCBI Taxonomy" id="343691"/>
    <lineage>
        <taxon>Eukaryota</taxon>
        <taxon>Metazoa</taxon>
        <taxon>Ecdysozoa</taxon>
        <taxon>Arthropoda</taxon>
        <taxon>Hexapoda</taxon>
        <taxon>Insecta</taxon>
        <taxon>Pterygota</taxon>
        <taxon>Neoptera</taxon>
        <taxon>Endopterygota</taxon>
        <taxon>Diptera</taxon>
        <taxon>Brachycera</taxon>
        <taxon>Stratiomyomorpha</taxon>
        <taxon>Stratiomyidae</taxon>
        <taxon>Hermetiinae</taxon>
        <taxon>Hermetia</taxon>
    </lineage>
</organism>
<sequence length="214" mass="23666">MNWLGDYQQAYGVALCILQYVHKPFENNRLDCEQRTLRSLFCTSHGHEALPCNRASPIAKETMSASVPSQRTQAAAETALHAYPSLQRNEAAFRENPVRADQAVGTSVQPAFENAVYSPFPRQRAAPRTLGQRVRRPPQPNAPRVLAAACESTSSPSATRVCRIELCESLARGRVSVARSFFACAVEEIFLVACVIFSVRFHRKITAKISSDCP</sequence>
<gene>
    <name evidence="1" type="ORF">HERILL_LOCUS10555</name>
</gene>
<proteinExistence type="predicted"/>
<reference evidence="1 2" key="1">
    <citation type="submission" date="2020-11" db="EMBL/GenBank/DDBJ databases">
        <authorList>
            <person name="Wallbank WR R."/>
            <person name="Pardo Diaz C."/>
            <person name="Kozak K."/>
            <person name="Martin S."/>
            <person name="Jiggins C."/>
            <person name="Moest M."/>
            <person name="Warren A I."/>
            <person name="Generalovic N T."/>
            <person name="Byers J.R.P. K."/>
            <person name="Montejo-Kovacevich G."/>
            <person name="Yen C E."/>
        </authorList>
    </citation>
    <scope>NUCLEOTIDE SEQUENCE [LARGE SCALE GENOMIC DNA]</scope>
</reference>
<name>A0A7R8UXR0_HERIL</name>
<evidence type="ECO:0000313" key="2">
    <source>
        <dbReference type="Proteomes" id="UP000594454"/>
    </source>
</evidence>